<accession>A0ABP1DF11</accession>
<keyword evidence="7" id="KW-0378">Hydrolase</keyword>
<evidence type="ECO:0000256" key="7">
    <source>
        <dbReference type="ARBA" id="ARBA00022801"/>
    </source>
</evidence>
<organism evidence="10 11">
    <name type="scientific">Somion occarium</name>
    <dbReference type="NCBI Taxonomy" id="3059160"/>
    <lineage>
        <taxon>Eukaryota</taxon>
        <taxon>Fungi</taxon>
        <taxon>Dikarya</taxon>
        <taxon>Basidiomycota</taxon>
        <taxon>Agaricomycotina</taxon>
        <taxon>Agaricomycetes</taxon>
        <taxon>Polyporales</taxon>
        <taxon>Cerrenaceae</taxon>
        <taxon>Somion</taxon>
    </lineage>
</organism>
<evidence type="ECO:0000256" key="8">
    <source>
        <dbReference type="ARBA" id="ARBA00047764"/>
    </source>
</evidence>
<dbReference type="InterPro" id="IPR032466">
    <property type="entry name" value="Metal_Hydrolase"/>
</dbReference>
<feature type="domain" description="Adenosine deaminase" evidence="9">
    <location>
        <begin position="204"/>
        <end position="512"/>
    </location>
</feature>
<dbReference type="PANTHER" id="PTHR11409:SF39">
    <property type="entry name" value="ADENOSINE DEAMINASE 2"/>
    <property type="match status" value="1"/>
</dbReference>
<dbReference type="Proteomes" id="UP001497453">
    <property type="component" value="Chromosome 3"/>
</dbReference>
<dbReference type="SUPFAM" id="SSF51556">
    <property type="entry name" value="Metallo-dependent hydrolases"/>
    <property type="match status" value="1"/>
</dbReference>
<proteinExistence type="inferred from homology"/>
<evidence type="ECO:0000256" key="5">
    <source>
        <dbReference type="ARBA" id="ARBA00022723"/>
    </source>
</evidence>
<comment type="cofactor">
    <cofactor evidence="1">
        <name>Zn(2+)</name>
        <dbReference type="ChEBI" id="CHEBI:29105"/>
    </cofactor>
</comment>
<dbReference type="Gene3D" id="3.20.20.140">
    <property type="entry name" value="Metal-dependent hydrolases"/>
    <property type="match status" value="1"/>
</dbReference>
<reference evidence="11" key="1">
    <citation type="submission" date="2024-04" db="EMBL/GenBank/DDBJ databases">
        <authorList>
            <person name="Shaw F."/>
            <person name="Minotto A."/>
        </authorList>
    </citation>
    <scope>NUCLEOTIDE SEQUENCE [LARGE SCALE GENOMIC DNA]</scope>
</reference>
<keyword evidence="4" id="KW-0964">Secreted</keyword>
<comment type="similarity">
    <text evidence="3">Belongs to the metallo-dependent hydrolases superfamily. Adenosine and AMP deaminases family. ADGF subfamily.</text>
</comment>
<keyword evidence="11" id="KW-1185">Reference proteome</keyword>
<gene>
    <name evidence="10" type="ORF">GFSPODELE1_LOCUS5336</name>
</gene>
<dbReference type="InterPro" id="IPR001365">
    <property type="entry name" value="A_deaminase_dom"/>
</dbReference>
<evidence type="ECO:0000259" key="9">
    <source>
        <dbReference type="Pfam" id="PF00962"/>
    </source>
</evidence>
<comment type="catalytic activity">
    <reaction evidence="8">
        <text>adenosine + H2O + H(+) = inosine + NH4(+)</text>
        <dbReference type="Rhea" id="RHEA:24408"/>
        <dbReference type="ChEBI" id="CHEBI:15377"/>
        <dbReference type="ChEBI" id="CHEBI:15378"/>
        <dbReference type="ChEBI" id="CHEBI:16335"/>
        <dbReference type="ChEBI" id="CHEBI:17596"/>
        <dbReference type="ChEBI" id="CHEBI:28938"/>
        <dbReference type="EC" id="3.5.4.4"/>
    </reaction>
</comment>
<dbReference type="EMBL" id="OZ037946">
    <property type="protein sequence ID" value="CAL1705234.1"/>
    <property type="molecule type" value="Genomic_DNA"/>
</dbReference>
<dbReference type="Pfam" id="PF00962">
    <property type="entry name" value="A_deaminase"/>
    <property type="match status" value="1"/>
</dbReference>
<name>A0ABP1DF11_9APHY</name>
<evidence type="ECO:0000256" key="2">
    <source>
        <dbReference type="ARBA" id="ARBA00004613"/>
    </source>
</evidence>
<protein>
    <recommendedName>
        <fullName evidence="9">Adenosine deaminase domain-containing protein</fullName>
    </recommendedName>
</protein>
<dbReference type="NCBIfam" id="TIGR01431">
    <property type="entry name" value="adm_rel"/>
    <property type="match status" value="1"/>
</dbReference>
<evidence type="ECO:0000256" key="3">
    <source>
        <dbReference type="ARBA" id="ARBA00006083"/>
    </source>
</evidence>
<keyword evidence="5" id="KW-0479">Metal-binding</keyword>
<dbReference type="InterPro" id="IPR006330">
    <property type="entry name" value="Ado/ade_deaminase"/>
</dbReference>
<evidence type="ECO:0000256" key="6">
    <source>
        <dbReference type="ARBA" id="ARBA00022729"/>
    </source>
</evidence>
<sequence length="538" mass="61555">MDAYFHERNSLIDQDLALRRDRVKVKTSTPSELLADGIVRGVRAKEAYSVWHPGGEPAYYGDDNTPHIFPGMEFLTARDIILKTKLFNILLKMPKGALLHAHLDATVNARTLLKLALGHPNLHVRTSRNLSFTNLTSTIPEFRPFVTSPSSSFGLTDENYAPGEWVSIHRARESFHERLGGPAGFDKWFIDSLMINPSEAYEKYNTTSKIWRKFRSTFEVSSELIRYAPIFRGYLHEFLKSSVEDGISYIEARINFHYKFMFGQDGLENIPHREWLVALKQVVEEFRRSLKEQSREDEFIGIKIIYTTLRHAPPEELEWYIEDCIQLKQEFPDLIVGFDLVGHEDTLKPLIDYIDPLTRFKERQNELGIDIPFVFHAGETTGDGTKADMNLYDAILLGTKRIGHGFSLYKHPKLMSICRERGIAIEACPISNEILRLTSSMPMHPLPALLNQGVPIALCSDDPAVFGNMGLTFDYFQVLVASETTGLLTLGQIARDSIQYSLLQSAEKERALELWERRWSKFIETIVHGHHNQDALRN</sequence>
<evidence type="ECO:0000256" key="4">
    <source>
        <dbReference type="ARBA" id="ARBA00022525"/>
    </source>
</evidence>
<comment type="subcellular location">
    <subcellularLocation>
        <location evidence="2">Secreted</location>
    </subcellularLocation>
</comment>
<keyword evidence="6" id="KW-0732">Signal</keyword>
<evidence type="ECO:0000256" key="1">
    <source>
        <dbReference type="ARBA" id="ARBA00001947"/>
    </source>
</evidence>
<dbReference type="PANTHER" id="PTHR11409">
    <property type="entry name" value="ADENOSINE DEAMINASE"/>
    <property type="match status" value="1"/>
</dbReference>
<dbReference type="InterPro" id="IPR006331">
    <property type="entry name" value="ADGF"/>
</dbReference>
<evidence type="ECO:0000313" key="10">
    <source>
        <dbReference type="EMBL" id="CAL1705234.1"/>
    </source>
</evidence>
<evidence type="ECO:0000313" key="11">
    <source>
        <dbReference type="Proteomes" id="UP001497453"/>
    </source>
</evidence>